<comment type="caution">
    <text evidence="2">The sequence shown here is derived from an EMBL/GenBank/DDBJ whole genome shotgun (WGS) entry which is preliminary data.</text>
</comment>
<reference evidence="2" key="1">
    <citation type="submission" date="2020-05" db="EMBL/GenBank/DDBJ databases">
        <title>Fertoebacter nigrum gen. nov., sp. nov., a new member of the family Rhodobacteraceae.</title>
        <authorList>
            <person name="Szuroczki S."/>
            <person name="Abbaszade G."/>
            <person name="Buni D."/>
            <person name="Schumann P."/>
            <person name="Toth E."/>
        </authorList>
    </citation>
    <scope>NUCLEOTIDE SEQUENCE</scope>
    <source>
        <strain evidence="2">RG-N-1a</strain>
    </source>
</reference>
<dbReference type="Pfam" id="PF00561">
    <property type="entry name" value="Abhydrolase_1"/>
    <property type="match status" value="1"/>
</dbReference>
<feature type="domain" description="AB hydrolase-1" evidence="1">
    <location>
        <begin position="26"/>
        <end position="253"/>
    </location>
</feature>
<dbReference type="EMBL" id="WHUT02000004">
    <property type="protein sequence ID" value="NUB44418.1"/>
    <property type="molecule type" value="Genomic_DNA"/>
</dbReference>
<evidence type="ECO:0000313" key="3">
    <source>
        <dbReference type="Proteomes" id="UP000484076"/>
    </source>
</evidence>
<accession>A0A8X8GU60</accession>
<name>A0A8X8GU60_9RHOB</name>
<dbReference type="AlphaFoldDB" id="A0A8X8GU60"/>
<dbReference type="RefSeq" id="WP_174539536.1">
    <property type="nucleotide sequence ID" value="NZ_WHUT02000004.1"/>
</dbReference>
<organism evidence="2 3">
    <name type="scientific">Fertoeibacter niger</name>
    <dbReference type="NCBI Taxonomy" id="2656921"/>
    <lineage>
        <taxon>Bacteria</taxon>
        <taxon>Pseudomonadati</taxon>
        <taxon>Pseudomonadota</taxon>
        <taxon>Alphaproteobacteria</taxon>
        <taxon>Rhodobacterales</taxon>
        <taxon>Paracoccaceae</taxon>
        <taxon>Fertoeibacter</taxon>
    </lineage>
</organism>
<dbReference type="Proteomes" id="UP000484076">
    <property type="component" value="Unassembled WGS sequence"/>
</dbReference>
<keyword evidence="3" id="KW-1185">Reference proteome</keyword>
<dbReference type="PANTHER" id="PTHR43798">
    <property type="entry name" value="MONOACYLGLYCEROL LIPASE"/>
    <property type="match status" value="1"/>
</dbReference>
<dbReference type="Gene3D" id="3.40.50.1820">
    <property type="entry name" value="alpha/beta hydrolase"/>
    <property type="match status" value="1"/>
</dbReference>
<protein>
    <submittedName>
        <fullName evidence="2">Alpha/beta fold hydrolase</fullName>
    </submittedName>
</protein>
<proteinExistence type="predicted"/>
<dbReference type="SUPFAM" id="SSF53474">
    <property type="entry name" value="alpha/beta-Hydrolases"/>
    <property type="match status" value="1"/>
</dbReference>
<evidence type="ECO:0000313" key="2">
    <source>
        <dbReference type="EMBL" id="NUB44418.1"/>
    </source>
</evidence>
<dbReference type="InterPro" id="IPR000073">
    <property type="entry name" value="AB_hydrolase_1"/>
</dbReference>
<dbReference type="InterPro" id="IPR000639">
    <property type="entry name" value="Epox_hydrolase-like"/>
</dbReference>
<dbReference type="InterPro" id="IPR050266">
    <property type="entry name" value="AB_hydrolase_sf"/>
</dbReference>
<dbReference type="GO" id="GO:0016787">
    <property type="term" value="F:hydrolase activity"/>
    <property type="evidence" value="ECO:0007669"/>
    <property type="project" value="UniProtKB-KW"/>
</dbReference>
<keyword evidence="2" id="KW-0378">Hydrolase</keyword>
<dbReference type="InterPro" id="IPR029058">
    <property type="entry name" value="AB_hydrolase_fold"/>
</dbReference>
<gene>
    <name evidence="2" type="ORF">GEU84_008495</name>
</gene>
<evidence type="ECO:0000259" key="1">
    <source>
        <dbReference type="Pfam" id="PF00561"/>
    </source>
</evidence>
<dbReference type="PRINTS" id="PR00412">
    <property type="entry name" value="EPOXHYDRLASE"/>
</dbReference>
<sequence length="268" mass="27844">MPQAEVFGHPTHWRVYGSGARQGLALHCSLAHSGEWAGVAAGLPGLSLIAPDLPGHGRSGAWVGQQDLHDLTTRIALELAGAGPVDVIGHSFGATVALRLALERPEAVRSLTLIEPVLFCAARAAGGPAYAAHQASHAPFEAAMRAGDREAAAMAFHTIWGNGQPWLAMTPLQRDYILRRIGLVAAQNPVLNDDAAGLLAPWRLEGLGLPVLLLEGGASPPVIAAIMDELARRLPMVTRAVVPGAGHMLPVTHAAEVAEAIAGHLACA</sequence>
<dbReference type="PANTHER" id="PTHR43798:SF33">
    <property type="entry name" value="HYDROLASE, PUTATIVE (AFU_ORTHOLOGUE AFUA_2G14860)-RELATED"/>
    <property type="match status" value="1"/>
</dbReference>
<dbReference type="PRINTS" id="PR00111">
    <property type="entry name" value="ABHYDROLASE"/>
</dbReference>
<dbReference type="GO" id="GO:0016020">
    <property type="term" value="C:membrane"/>
    <property type="evidence" value="ECO:0007669"/>
    <property type="project" value="TreeGrafter"/>
</dbReference>